<dbReference type="InterPro" id="IPR004300">
    <property type="entry name" value="Glyco_hydro_57_N"/>
</dbReference>
<gene>
    <name evidence="6" type="ORF">B9Q02_07735</name>
</gene>
<dbReference type="PANTHER" id="PTHR36306">
    <property type="entry name" value="ALPHA-AMYLASE-RELATED-RELATED"/>
    <property type="match status" value="1"/>
</dbReference>
<evidence type="ECO:0000256" key="3">
    <source>
        <dbReference type="RuleBase" id="RU361196"/>
    </source>
</evidence>
<evidence type="ECO:0000259" key="5">
    <source>
        <dbReference type="Pfam" id="PF03065"/>
    </source>
</evidence>
<evidence type="ECO:0000313" key="6">
    <source>
        <dbReference type="EMBL" id="PSN85079.1"/>
    </source>
</evidence>
<dbReference type="Proteomes" id="UP000240569">
    <property type="component" value="Unassembled WGS sequence"/>
</dbReference>
<dbReference type="AlphaFoldDB" id="A0A2R6AFF9"/>
<keyword evidence="4" id="KW-0472">Membrane</keyword>
<reference evidence="6 7" key="1">
    <citation type="submission" date="2017-04" db="EMBL/GenBank/DDBJ databases">
        <title>Novel microbial lineages endemic to geothermal iron-oxide mats fill important gaps in the evolutionary history of Archaea.</title>
        <authorList>
            <person name="Jay Z.J."/>
            <person name="Beam J.P."/>
            <person name="Dlakic M."/>
            <person name="Rusch D.B."/>
            <person name="Kozubal M.A."/>
            <person name="Inskeep W.P."/>
        </authorList>
    </citation>
    <scope>NUCLEOTIDE SEQUENCE [LARGE SCALE GENOMIC DNA]</scope>
    <source>
        <strain evidence="6">BE_D</strain>
    </source>
</reference>
<keyword evidence="2 3" id="KW-0119">Carbohydrate metabolism</keyword>
<dbReference type="Gene3D" id="3.20.110.10">
    <property type="entry name" value="Glycoside hydrolase 38, N terminal domain"/>
    <property type="match status" value="1"/>
</dbReference>
<name>A0A2R6AFF9_9ARCH</name>
<comment type="similarity">
    <text evidence="1 3">Belongs to the glycosyl hydrolase 57 family.</text>
</comment>
<dbReference type="GO" id="GO:0016787">
    <property type="term" value="F:hydrolase activity"/>
    <property type="evidence" value="ECO:0007669"/>
    <property type="project" value="UniProtKB-KW"/>
</dbReference>
<dbReference type="GO" id="GO:0005975">
    <property type="term" value="P:carbohydrate metabolic process"/>
    <property type="evidence" value="ECO:0007669"/>
    <property type="project" value="InterPro"/>
</dbReference>
<evidence type="ECO:0000256" key="1">
    <source>
        <dbReference type="ARBA" id="ARBA00006821"/>
    </source>
</evidence>
<keyword evidence="6" id="KW-0378">Hydrolase</keyword>
<keyword evidence="4" id="KW-0812">Transmembrane</keyword>
<evidence type="ECO:0000313" key="7">
    <source>
        <dbReference type="Proteomes" id="UP000240569"/>
    </source>
</evidence>
<keyword evidence="4" id="KW-1133">Transmembrane helix</keyword>
<evidence type="ECO:0000256" key="4">
    <source>
        <dbReference type="SAM" id="Phobius"/>
    </source>
</evidence>
<comment type="caution">
    <text evidence="6">The sequence shown here is derived from an EMBL/GenBank/DDBJ whole genome shotgun (WGS) entry which is preliminary data.</text>
</comment>
<dbReference type="InterPro" id="IPR052046">
    <property type="entry name" value="GH57_Enzymes"/>
</dbReference>
<proteinExistence type="inferred from homology"/>
<evidence type="ECO:0000256" key="2">
    <source>
        <dbReference type="ARBA" id="ARBA00023277"/>
    </source>
</evidence>
<dbReference type="EMBL" id="NEXD01000047">
    <property type="protein sequence ID" value="PSN85079.1"/>
    <property type="molecule type" value="Genomic_DNA"/>
</dbReference>
<organism evidence="6 7">
    <name type="scientific">Candidatus Marsarchaeota G1 archaeon BE_D</name>
    <dbReference type="NCBI Taxonomy" id="1978156"/>
    <lineage>
        <taxon>Archaea</taxon>
        <taxon>Candidatus Marsarchaeota</taxon>
        <taxon>Candidatus Marsarchaeota group 1</taxon>
    </lineage>
</organism>
<protein>
    <submittedName>
        <fullName evidence="6">Glycoside hydrolase</fullName>
    </submittedName>
</protein>
<sequence length="888" mass="99361">MRKCAFFVSLLVSASLLCAFCAQTSAQSQYTVNFNVSSFGNVTVSISGIPEGHIVDLHYGVEAQPQGSWNTVFDKNMTWNGSAYVTTIGPFQNGTWVAWVFHDLTTGAWINFDNHPFWNWNLLVNPLPSELGNTNAQVLSNGSILITTIGRAPDPLDLHYGLTTGFRTGLPWSQVSDLLMGFNPLEGEYYALIGPFTPGQWVQWVYHDLYTNQYYHNDTYYNFAIQDVYSPLTLVSSNYTRFVFITSQSITLNLWIKSGYSTAQKVNISVQVDGKNFVEQQTLTPGLNYIPFTFSANLSQGVYQPRLSIKQGSSALLFATLPPLYVLNTQDKKPLSVVIVWNMHQPLYLEPNGSWAQPWVVLHTGEDFVWNGQLVGSYELQALLLKQYNVSVTIDFTPVLLYQWETLLNKSFSYIGHYNGNITHDLIAIKYTLQLYKQLVEQGRVEVLTVSFYHPLMPIEYDNGWGSDLLSQLLMGENMTHLVFGVWASGVWTPEEAFNMALVHLYNESNISYTILDEQAFLPYVTLVSGSLNPDQPFVVQDSVGERLTVLFRNTTLSNEFSFQFFSQSPELTQEELIQQLAQIYMREPGGVVVIALDGENPLIFNPLTGPQDLNAIYKALSSYQGAWFVTQTASEAIATHSASVITNLPESSWNLNLNYWNNGYLEKTAIWHSVAQAREYLIAFTVAARGEVSPIVWTPPASAPNSTNVLQTLWNYLYIAEGSDWTWQTGPPANGPAWFEAQAMVYTNAIVNEVTQMFNEITLTKYEINHNHVDLTIENRLPFSMSLTLVASTTGKTVVQTVVLEPGKNHVKIKGITGGQLMIELYSPISPNDLGDHPIALSQYGFLIRSFVIDESAQSAKSLASSLFAVLVVVLMALALFLAKKRV</sequence>
<dbReference type="InterPro" id="IPR027291">
    <property type="entry name" value="Glyco_hydro_38_N_sf"/>
</dbReference>
<dbReference type="InterPro" id="IPR011330">
    <property type="entry name" value="Glyco_hydro/deAcase_b/a-brl"/>
</dbReference>
<dbReference type="Pfam" id="PF03065">
    <property type="entry name" value="Glyco_hydro_57"/>
    <property type="match status" value="1"/>
</dbReference>
<dbReference type="SUPFAM" id="SSF88713">
    <property type="entry name" value="Glycoside hydrolase/deacetylase"/>
    <property type="match status" value="1"/>
</dbReference>
<dbReference type="CDD" id="cd10796">
    <property type="entry name" value="GH57N_APU"/>
    <property type="match status" value="1"/>
</dbReference>
<feature type="domain" description="Glycoside hydrolase family 57 N-terminal" evidence="5">
    <location>
        <begin position="338"/>
        <end position="647"/>
    </location>
</feature>
<feature type="transmembrane region" description="Helical" evidence="4">
    <location>
        <begin position="864"/>
        <end position="884"/>
    </location>
</feature>
<dbReference type="PANTHER" id="PTHR36306:SF1">
    <property type="entry name" value="ALPHA-AMYLASE-RELATED"/>
    <property type="match status" value="1"/>
</dbReference>
<accession>A0A2R6AFF9</accession>